<dbReference type="EMBL" id="CAJPDQ010000034">
    <property type="protein sequence ID" value="CAF9929947.1"/>
    <property type="molecule type" value="Genomic_DNA"/>
</dbReference>
<organism evidence="2 3">
    <name type="scientific">Gomphillus americanus</name>
    <dbReference type="NCBI Taxonomy" id="1940652"/>
    <lineage>
        <taxon>Eukaryota</taxon>
        <taxon>Fungi</taxon>
        <taxon>Dikarya</taxon>
        <taxon>Ascomycota</taxon>
        <taxon>Pezizomycotina</taxon>
        <taxon>Lecanoromycetes</taxon>
        <taxon>OSLEUM clade</taxon>
        <taxon>Ostropomycetidae</taxon>
        <taxon>Ostropales</taxon>
        <taxon>Graphidaceae</taxon>
        <taxon>Gomphilloideae</taxon>
        <taxon>Gomphillus</taxon>
    </lineage>
</organism>
<dbReference type="AlphaFoldDB" id="A0A8H3IJ60"/>
<dbReference type="Proteomes" id="UP000664169">
    <property type="component" value="Unassembled WGS sequence"/>
</dbReference>
<dbReference type="OrthoDB" id="5345571at2759"/>
<evidence type="ECO:0000256" key="1">
    <source>
        <dbReference type="SAM" id="MobiDB-lite"/>
    </source>
</evidence>
<feature type="region of interest" description="Disordered" evidence="1">
    <location>
        <begin position="62"/>
        <end position="117"/>
    </location>
</feature>
<comment type="caution">
    <text evidence="2">The sequence shown here is derived from an EMBL/GenBank/DDBJ whole genome shotgun (WGS) entry which is preliminary data.</text>
</comment>
<feature type="compositionally biased region" description="Polar residues" evidence="1">
    <location>
        <begin position="88"/>
        <end position="97"/>
    </location>
</feature>
<name>A0A8H3IJ60_9LECA</name>
<accession>A0A8H3IJ60</accession>
<feature type="compositionally biased region" description="Basic and acidic residues" evidence="1">
    <location>
        <begin position="100"/>
        <end position="111"/>
    </location>
</feature>
<evidence type="ECO:0000313" key="2">
    <source>
        <dbReference type="EMBL" id="CAF9929947.1"/>
    </source>
</evidence>
<evidence type="ECO:0008006" key="4">
    <source>
        <dbReference type="Google" id="ProtNLM"/>
    </source>
</evidence>
<evidence type="ECO:0000313" key="3">
    <source>
        <dbReference type="Proteomes" id="UP000664169"/>
    </source>
</evidence>
<keyword evidence="3" id="KW-1185">Reference proteome</keyword>
<proteinExistence type="predicted"/>
<reference evidence="2" key="1">
    <citation type="submission" date="2021-03" db="EMBL/GenBank/DDBJ databases">
        <authorList>
            <person name="Tagirdzhanova G."/>
        </authorList>
    </citation>
    <scope>NUCLEOTIDE SEQUENCE</scope>
</reference>
<gene>
    <name evidence="2" type="ORF">GOMPHAMPRED_005521</name>
</gene>
<sequence length="310" mass="35384">MALADQIGASVSTRADRPCPICLCKIEKMKELQKHIAQHLVDFSLFSLPRIPQRDIEDEMSGKAVVHSSSSTAGDDDFGAETFHSYGSRRSNLTSDALDNDNKRRASKEQRSSGSEEYSIHRSIAAIKLADRSVQKSQLRIEDLIIRTQDMITDLMEFQPYVPNAASISALVSELYAIGAGLQDLITASNDPKNFHDARIYTDARWVVTEGLKRTLQDLDRYIRRKDISTSKSRREAYSSIWAAFNDFFFEQSNNTLFDRLNCFKLFLQELVSILSGNSESRDFQTLYQRIDRLIAIQDDDLRRELEHLE</sequence>
<protein>
    <recommendedName>
        <fullName evidence="4">C2H2-type domain-containing protein</fullName>
    </recommendedName>
</protein>